<feature type="compositionally biased region" description="Acidic residues" evidence="7">
    <location>
        <begin position="1"/>
        <end position="15"/>
    </location>
</feature>
<dbReference type="EMBL" id="JAOPHQ010005976">
    <property type="protein sequence ID" value="KAK0133666.1"/>
    <property type="molecule type" value="Genomic_DNA"/>
</dbReference>
<keyword evidence="4" id="KW-0862">Zinc</keyword>
<dbReference type="GO" id="GO:0016874">
    <property type="term" value="F:ligase activity"/>
    <property type="evidence" value="ECO:0007669"/>
    <property type="project" value="UniProtKB-KW"/>
</dbReference>
<dbReference type="Proteomes" id="UP001174136">
    <property type="component" value="Unassembled WGS sequence"/>
</dbReference>
<protein>
    <submittedName>
        <fullName evidence="9">E3 SUMO-protein ligase ZNF451</fullName>
    </submittedName>
</protein>
<evidence type="ECO:0000259" key="8">
    <source>
        <dbReference type="PROSITE" id="PS50157"/>
    </source>
</evidence>
<dbReference type="PANTHER" id="PTHR24409">
    <property type="entry name" value="ZINC FINGER PROTEIN 142"/>
    <property type="match status" value="1"/>
</dbReference>
<dbReference type="Pfam" id="PF23103">
    <property type="entry name" value="Zf-C2H2_ZNF451_5th"/>
    <property type="match status" value="1"/>
</dbReference>
<dbReference type="InterPro" id="IPR013087">
    <property type="entry name" value="Znf_C2H2_type"/>
</dbReference>
<keyword evidence="2" id="KW-0677">Repeat</keyword>
<keyword evidence="3 5" id="KW-0863">Zinc-finger</keyword>
<dbReference type="Gene3D" id="3.30.160.60">
    <property type="entry name" value="Classic Zinc Finger"/>
    <property type="match status" value="1"/>
</dbReference>
<sequence length="852" mass="94651">MSSSMEEDEATEEDVQFVSEGPLRPVLDCIDVLSDSDEDGDLTNVIEDKIERQKAQVNSTLDRLMRRVAAEKRERAEKCRAFKEKQISQRAHGQGLAFGATERTGYDAKQCVDMWLKMPGVRPGVVNAGRGRRHQTSFPSGSSSRHTCPVINCGKVFDNIPLMEGHLKRFDHSPCDPTANLKGSPSELFACVACARYFDTHEAWRQHLQFKGNFISMVVCFIAQVSSSDAGGHDISQACQIIVCFACPACYLLFNLRDECLQHMAAKNHFLQALPMVKDPKGRALPVPIPSSAKSRLIDLCKDVDFNVRCNECRKALTSHQEAQAHFNVYCRQGRAVSEAEQTVVQMIQQLQARGQCLLCCEVFLSQGELERHRQSTQHAVEVNQTVEKAILQFCHFSEIKRARRAKEAARKARRSAGQSGPPAAPHRKRGDVGGDSVPAKRQKLGVKGDVGATRLAFACECGLHFPEEAAAQKHLMAINQIFHLCGVCGKHMGDLSITRLHMCRFHGGAHLSNFLYHCRVCNVDMPRNEDILSHVADAHCGHTYFVQREVPQEWDADAKPSTSSTSGRSKAQAEQRTSQAPARKPEPDPTWMCRMCEETFGSEADVRKHCGDVASHSFQRFVCGHCPQKFFKESTVRRHCLSEHGERVAMAYFCGLCDSMQFEHQEGFMEHYQSLHSKDYYRVDDHEGDTPAPGGARSGELGDDDVPTKGGPAAVSLCPCMGSEKCEGERKALYTQCMKKLSAEGQCEYVCSPCSVTVSSFAQIKTHVHSTHAALALAKTFDVLCKACLESFTSVPTFHKHFHSEHCLLAPCHGLQCSEVSRTVSILNAVEIKPDLDGKSTFFMLTIQTVY</sequence>
<evidence type="ECO:0000256" key="5">
    <source>
        <dbReference type="PROSITE-ProRule" id="PRU00042"/>
    </source>
</evidence>
<feature type="region of interest" description="Disordered" evidence="7">
    <location>
        <begin position="406"/>
        <end position="440"/>
    </location>
</feature>
<dbReference type="PROSITE" id="PS00028">
    <property type="entry name" value="ZINC_FINGER_C2H2_1"/>
    <property type="match status" value="7"/>
</dbReference>
<evidence type="ECO:0000256" key="4">
    <source>
        <dbReference type="ARBA" id="ARBA00022833"/>
    </source>
</evidence>
<keyword evidence="1" id="KW-0479">Metal-binding</keyword>
<feature type="coiled-coil region" evidence="6">
    <location>
        <begin position="47"/>
        <end position="74"/>
    </location>
</feature>
<dbReference type="PROSITE" id="PS50157">
    <property type="entry name" value="ZINC_FINGER_C2H2_2"/>
    <property type="match status" value="2"/>
</dbReference>
<feature type="region of interest" description="Disordered" evidence="7">
    <location>
        <begin position="1"/>
        <end position="22"/>
    </location>
</feature>
<name>A0AA47NPP5_MERPO</name>
<dbReference type="InterPro" id="IPR058156">
    <property type="entry name" value="Znf-C2H2_ZNF451"/>
</dbReference>
<feature type="region of interest" description="Disordered" evidence="7">
    <location>
        <begin position="556"/>
        <end position="588"/>
    </location>
</feature>
<dbReference type="InterPro" id="IPR058949">
    <property type="entry name" value="Zf-C2H2_ZNF451_1st"/>
</dbReference>
<evidence type="ECO:0000256" key="2">
    <source>
        <dbReference type="ARBA" id="ARBA00022737"/>
    </source>
</evidence>
<comment type="caution">
    <text evidence="9">The sequence shown here is derived from an EMBL/GenBank/DDBJ whole genome shotgun (WGS) entry which is preliminary data.</text>
</comment>
<keyword evidence="9" id="KW-0436">Ligase</keyword>
<evidence type="ECO:0000313" key="10">
    <source>
        <dbReference type="Proteomes" id="UP001174136"/>
    </source>
</evidence>
<feature type="domain" description="C2H2-type" evidence="8">
    <location>
        <begin position="146"/>
        <end position="177"/>
    </location>
</feature>
<evidence type="ECO:0000313" key="9">
    <source>
        <dbReference type="EMBL" id="KAK0133666.1"/>
    </source>
</evidence>
<feature type="region of interest" description="Disordered" evidence="7">
    <location>
        <begin position="684"/>
        <end position="709"/>
    </location>
</feature>
<dbReference type="AlphaFoldDB" id="A0AA47NPP5"/>
<keyword evidence="10" id="KW-1185">Reference proteome</keyword>
<dbReference type="GO" id="GO:0008270">
    <property type="term" value="F:zinc ion binding"/>
    <property type="evidence" value="ECO:0007669"/>
    <property type="project" value="UniProtKB-KW"/>
</dbReference>
<dbReference type="InterPro" id="IPR058950">
    <property type="entry name" value="Zf-C2H2_ZNF451_5th"/>
</dbReference>
<dbReference type="Pfam" id="PF23108">
    <property type="entry name" value="Zf-C2H2_ZNF451"/>
    <property type="match status" value="1"/>
</dbReference>
<dbReference type="Pfam" id="PF23101">
    <property type="entry name" value="Zf-C2H2_ZNF451_1st"/>
    <property type="match status" value="1"/>
</dbReference>
<reference evidence="9" key="1">
    <citation type="journal article" date="2023" name="Front. Mar. Sci.">
        <title>A new Merluccius polli reference genome to investigate the effects of global change in West African waters.</title>
        <authorList>
            <person name="Mateo J.L."/>
            <person name="Blanco-Fernandez C."/>
            <person name="Garcia-Vazquez E."/>
            <person name="Machado-Schiaffino G."/>
        </authorList>
    </citation>
    <scope>NUCLEOTIDE SEQUENCE</scope>
    <source>
        <strain evidence="9">C29</strain>
        <tissue evidence="9">Fin</tissue>
    </source>
</reference>
<feature type="domain" description="C2H2-type" evidence="8">
    <location>
        <begin position="622"/>
        <end position="649"/>
    </location>
</feature>
<feature type="compositionally biased region" description="Polar residues" evidence="7">
    <location>
        <begin position="561"/>
        <end position="581"/>
    </location>
</feature>
<proteinExistence type="predicted"/>
<accession>A0AA47NPP5</accession>
<dbReference type="SMART" id="SM00355">
    <property type="entry name" value="ZnF_C2H2"/>
    <property type="match status" value="11"/>
</dbReference>
<gene>
    <name evidence="9" type="primary">ZNF451</name>
    <name evidence="9" type="ORF">N1851_030801</name>
</gene>
<evidence type="ECO:0000256" key="1">
    <source>
        <dbReference type="ARBA" id="ARBA00022723"/>
    </source>
</evidence>
<keyword evidence="6" id="KW-0175">Coiled coil</keyword>
<evidence type="ECO:0000256" key="7">
    <source>
        <dbReference type="SAM" id="MobiDB-lite"/>
    </source>
</evidence>
<evidence type="ECO:0000256" key="3">
    <source>
        <dbReference type="ARBA" id="ARBA00022771"/>
    </source>
</evidence>
<organism evidence="9 10">
    <name type="scientific">Merluccius polli</name>
    <name type="common">Benguela hake</name>
    <name type="synonym">Merluccius cadenati</name>
    <dbReference type="NCBI Taxonomy" id="89951"/>
    <lineage>
        <taxon>Eukaryota</taxon>
        <taxon>Metazoa</taxon>
        <taxon>Chordata</taxon>
        <taxon>Craniata</taxon>
        <taxon>Vertebrata</taxon>
        <taxon>Euteleostomi</taxon>
        <taxon>Actinopterygii</taxon>
        <taxon>Neopterygii</taxon>
        <taxon>Teleostei</taxon>
        <taxon>Neoteleostei</taxon>
        <taxon>Acanthomorphata</taxon>
        <taxon>Zeiogadaria</taxon>
        <taxon>Gadariae</taxon>
        <taxon>Gadiformes</taxon>
        <taxon>Gadoidei</taxon>
        <taxon>Merlucciidae</taxon>
        <taxon>Merluccius</taxon>
    </lineage>
</organism>
<evidence type="ECO:0000256" key="6">
    <source>
        <dbReference type="SAM" id="Coils"/>
    </source>
</evidence>